<feature type="transmembrane region" description="Helical" evidence="6">
    <location>
        <begin position="133"/>
        <end position="155"/>
    </location>
</feature>
<sequence>MSGPALLLLGHAWTGSVATASALLAAVTAASALGGPLFGVFLDRAARPGRLLAGALTLYATGLTAVLAGLAGAPFPLTLLVALATGLLAPALAGGWTAHLGMVVPAERLPRAHALDAATYSAASLLGPALAGLLARLLGAPVAVVAAAALILLAVPATRGLSHRAVAEGADRTTSGGTDGATRVTARGVGRDLARGCGCVLRSVPLARATLNSTLSSLGQGVFVACVPLLGARLLGAPADGALLLGGSALAALGANATLARRRRPLVPDTVLGVGPLLIAVAFVTAGIAAAVGVAGGVAAGLLGTAALLAGIAEGPQLTALFAVRHREAPERLRAQVFTTGAGVKISAFALGAAVGGPLAVRSLPGALLAAAAAQVLATAAHLAATYAPGAYAGVVRRRRRRAARRCGRGPARG</sequence>
<keyword evidence="2" id="KW-1003">Cell membrane</keyword>
<evidence type="ECO:0000256" key="1">
    <source>
        <dbReference type="ARBA" id="ARBA00004651"/>
    </source>
</evidence>
<evidence type="ECO:0008006" key="9">
    <source>
        <dbReference type="Google" id="ProtNLM"/>
    </source>
</evidence>
<keyword evidence="3 6" id="KW-0812">Transmembrane</keyword>
<keyword evidence="5 6" id="KW-0472">Membrane</keyword>
<dbReference type="Proteomes" id="UP000217676">
    <property type="component" value="Chromosome"/>
</dbReference>
<dbReference type="PANTHER" id="PTHR23513:SF11">
    <property type="entry name" value="STAPHYLOFERRIN A TRANSPORTER"/>
    <property type="match status" value="1"/>
</dbReference>
<dbReference type="AlphaFoldDB" id="A0A169PMV1"/>
<evidence type="ECO:0000256" key="6">
    <source>
        <dbReference type="SAM" id="Phobius"/>
    </source>
</evidence>
<keyword evidence="8" id="KW-1185">Reference proteome</keyword>
<dbReference type="GO" id="GO:0022857">
    <property type="term" value="F:transmembrane transporter activity"/>
    <property type="evidence" value="ECO:0007669"/>
    <property type="project" value="InterPro"/>
</dbReference>
<protein>
    <recommendedName>
        <fullName evidence="9">MFS transporter</fullName>
    </recommendedName>
</protein>
<feature type="transmembrane region" description="Helical" evidence="6">
    <location>
        <begin position="271"/>
        <end position="292"/>
    </location>
</feature>
<evidence type="ECO:0000313" key="7">
    <source>
        <dbReference type="EMBL" id="BAU88212.1"/>
    </source>
</evidence>
<dbReference type="EMBL" id="AP017424">
    <property type="protein sequence ID" value="BAU88212.1"/>
    <property type="molecule type" value="Genomic_DNA"/>
</dbReference>
<dbReference type="PANTHER" id="PTHR23513">
    <property type="entry name" value="INTEGRAL MEMBRANE EFFLUX PROTEIN-RELATED"/>
    <property type="match status" value="1"/>
</dbReference>
<reference evidence="7 8" key="1">
    <citation type="journal article" date="2016" name="Genome Announc.">
        <title>Complete Genome Sequence of Thiostrepton-Producing Streptomyces laurentii ATCC 31255.</title>
        <authorList>
            <person name="Doi K."/>
            <person name="Fujino Y."/>
            <person name="Nagayoshi Y."/>
            <person name="Ohshima T."/>
            <person name="Ogata S."/>
        </authorList>
    </citation>
    <scope>NUCLEOTIDE SEQUENCE [LARGE SCALE GENOMIC DNA]</scope>
    <source>
        <strain evidence="7 8">ATCC 31255</strain>
    </source>
</reference>
<feature type="transmembrane region" description="Helical" evidence="6">
    <location>
        <begin position="298"/>
        <end position="324"/>
    </location>
</feature>
<keyword evidence="4 6" id="KW-1133">Transmembrane helix</keyword>
<dbReference type="Pfam" id="PF07690">
    <property type="entry name" value="MFS_1"/>
    <property type="match status" value="1"/>
</dbReference>
<dbReference type="GO" id="GO:0005886">
    <property type="term" value="C:plasma membrane"/>
    <property type="evidence" value="ECO:0007669"/>
    <property type="project" value="UniProtKB-SubCell"/>
</dbReference>
<comment type="subcellular location">
    <subcellularLocation>
        <location evidence="1">Cell membrane</location>
        <topology evidence="1">Multi-pass membrane protein</topology>
    </subcellularLocation>
</comment>
<evidence type="ECO:0000256" key="2">
    <source>
        <dbReference type="ARBA" id="ARBA00022475"/>
    </source>
</evidence>
<dbReference type="InterPro" id="IPR036259">
    <property type="entry name" value="MFS_trans_sf"/>
</dbReference>
<proteinExistence type="predicted"/>
<dbReference type="KEGG" id="slau:SLA_7346"/>
<feature type="transmembrane region" description="Helical" evidence="6">
    <location>
        <begin position="336"/>
        <end position="361"/>
    </location>
</feature>
<dbReference type="SUPFAM" id="SSF103473">
    <property type="entry name" value="MFS general substrate transporter"/>
    <property type="match status" value="1"/>
</dbReference>
<dbReference type="Gene3D" id="1.20.1250.20">
    <property type="entry name" value="MFS general substrate transporter like domains"/>
    <property type="match status" value="1"/>
</dbReference>
<name>A0A169PMV1_STRLU</name>
<evidence type="ECO:0000256" key="4">
    <source>
        <dbReference type="ARBA" id="ARBA00022989"/>
    </source>
</evidence>
<feature type="transmembrane region" description="Helical" evidence="6">
    <location>
        <begin position="367"/>
        <end position="396"/>
    </location>
</feature>
<accession>A0A169PMV1</accession>
<evidence type="ECO:0000256" key="3">
    <source>
        <dbReference type="ARBA" id="ARBA00022692"/>
    </source>
</evidence>
<evidence type="ECO:0000256" key="5">
    <source>
        <dbReference type="ARBA" id="ARBA00023136"/>
    </source>
</evidence>
<feature type="transmembrane region" description="Helical" evidence="6">
    <location>
        <begin position="50"/>
        <end position="70"/>
    </location>
</feature>
<gene>
    <name evidence="7" type="ORF">SLA_7346</name>
</gene>
<evidence type="ECO:0000313" key="8">
    <source>
        <dbReference type="Proteomes" id="UP000217676"/>
    </source>
</evidence>
<organism evidence="7 8">
    <name type="scientific">Streptomyces laurentii</name>
    <dbReference type="NCBI Taxonomy" id="39478"/>
    <lineage>
        <taxon>Bacteria</taxon>
        <taxon>Bacillati</taxon>
        <taxon>Actinomycetota</taxon>
        <taxon>Actinomycetes</taxon>
        <taxon>Kitasatosporales</taxon>
        <taxon>Streptomycetaceae</taxon>
        <taxon>Streptomyces</taxon>
    </lineage>
</organism>
<dbReference type="InterPro" id="IPR011701">
    <property type="entry name" value="MFS"/>
</dbReference>